<sequence length="255" mass="28498">MQLERSLRAGIVTGCPSLDRGSRKAEVCESQCTYQLEKFETDREVIVSEELVKQSVPKIAKGVGISSETQKGIDRDCWWPSRRENTLHSALVQVRDHHPANRTKDCIYKIKYNGCTKVYIGQTAKELHTRTREHSRKIKRPLRNADEYQALLKDSAIAEHALGMGHKIEVLKRELRPTSQRMIAEAVEIAKHSSVNRMEGVELESTRIPLYRTSLGVATADKPGPLEAGPEFGTLAGPSSRRDLIGQQSGPNSQS</sequence>
<dbReference type="RefSeq" id="XP_009166991.1">
    <property type="nucleotide sequence ID" value="XM_009168727.1"/>
</dbReference>
<dbReference type="GeneID" id="20318267"/>
<dbReference type="KEGG" id="ovi:T265_04081"/>
<keyword evidence="3" id="KW-1185">Reference proteome</keyword>
<reference evidence="2 3" key="1">
    <citation type="submission" date="2013-11" db="EMBL/GenBank/DDBJ databases">
        <title>Opisthorchis viverrini - life in the bile duct.</title>
        <authorList>
            <person name="Young N.D."/>
            <person name="Nagarajan N."/>
            <person name="Lin S.J."/>
            <person name="Korhonen P.K."/>
            <person name="Jex A.R."/>
            <person name="Hall R.S."/>
            <person name="Safavi-Hemami H."/>
            <person name="Kaewkong W."/>
            <person name="Bertrand D."/>
            <person name="Gao S."/>
            <person name="Seet Q."/>
            <person name="Wongkham S."/>
            <person name="Teh B.T."/>
            <person name="Wongkham C."/>
            <person name="Intapan P.M."/>
            <person name="Maleewong W."/>
            <person name="Yang X."/>
            <person name="Hu M."/>
            <person name="Wang Z."/>
            <person name="Hofmann A."/>
            <person name="Sternberg P.W."/>
            <person name="Tan P."/>
            <person name="Wang J."/>
            <person name="Gasser R.B."/>
        </authorList>
    </citation>
    <scope>NUCLEOTIDE SEQUENCE [LARGE SCALE GENOMIC DNA]</scope>
</reference>
<evidence type="ECO:0008006" key="4">
    <source>
        <dbReference type="Google" id="ProtNLM"/>
    </source>
</evidence>
<organism evidence="2 3">
    <name type="scientific">Opisthorchis viverrini</name>
    <name type="common">Southeast Asian liver fluke</name>
    <dbReference type="NCBI Taxonomy" id="6198"/>
    <lineage>
        <taxon>Eukaryota</taxon>
        <taxon>Metazoa</taxon>
        <taxon>Spiralia</taxon>
        <taxon>Lophotrochozoa</taxon>
        <taxon>Platyhelminthes</taxon>
        <taxon>Trematoda</taxon>
        <taxon>Digenea</taxon>
        <taxon>Opisthorchiida</taxon>
        <taxon>Opisthorchiata</taxon>
        <taxon>Opisthorchiidae</taxon>
        <taxon>Opisthorchis</taxon>
    </lineage>
</organism>
<dbReference type="AlphaFoldDB" id="A0A074ZP98"/>
<dbReference type="OrthoDB" id="8963429at2759"/>
<dbReference type="Gene3D" id="3.40.1440.10">
    <property type="entry name" value="GIY-YIG endonuclease"/>
    <property type="match status" value="1"/>
</dbReference>
<evidence type="ECO:0000256" key="1">
    <source>
        <dbReference type="SAM" id="MobiDB-lite"/>
    </source>
</evidence>
<accession>A0A074ZP98</accession>
<evidence type="ECO:0000313" key="3">
    <source>
        <dbReference type="Proteomes" id="UP000054324"/>
    </source>
</evidence>
<dbReference type="CTD" id="20318267"/>
<name>A0A074ZP98_OPIVI</name>
<evidence type="ECO:0000313" key="2">
    <source>
        <dbReference type="EMBL" id="KER29233.1"/>
    </source>
</evidence>
<dbReference type="EMBL" id="KL596682">
    <property type="protein sequence ID" value="KER29233.1"/>
    <property type="molecule type" value="Genomic_DNA"/>
</dbReference>
<gene>
    <name evidence="2" type="ORF">T265_04081</name>
</gene>
<feature type="compositionally biased region" description="Polar residues" evidence="1">
    <location>
        <begin position="246"/>
        <end position="255"/>
    </location>
</feature>
<feature type="region of interest" description="Disordered" evidence="1">
    <location>
        <begin position="218"/>
        <end position="255"/>
    </location>
</feature>
<dbReference type="Proteomes" id="UP000054324">
    <property type="component" value="Unassembled WGS sequence"/>
</dbReference>
<dbReference type="InterPro" id="IPR035901">
    <property type="entry name" value="GIY-YIG_endonuc_sf"/>
</dbReference>
<proteinExistence type="predicted"/>
<protein>
    <recommendedName>
        <fullName evidence="4">GIY-YIG domain-containing protein</fullName>
    </recommendedName>
</protein>